<dbReference type="Gene3D" id="1.10.8.10">
    <property type="entry name" value="DNA helicase RuvA subunit, C-terminal domain"/>
    <property type="match status" value="1"/>
</dbReference>
<dbReference type="SMART" id="SM00213">
    <property type="entry name" value="UBQ"/>
    <property type="match status" value="1"/>
</dbReference>
<evidence type="ECO:0000259" key="3">
    <source>
        <dbReference type="PROSITE" id="PS50053"/>
    </source>
</evidence>
<dbReference type="SUPFAM" id="SSF54236">
    <property type="entry name" value="Ubiquitin-like"/>
    <property type="match status" value="1"/>
</dbReference>
<protein>
    <submittedName>
        <fullName evidence="4">Ubiquitin-like protein</fullName>
    </submittedName>
</protein>
<dbReference type="VEuPathDB" id="MicrosporidiaDB:CWI36_2442p0010"/>
<evidence type="ECO:0000313" key="4">
    <source>
        <dbReference type="EMBL" id="TBT98313.1"/>
    </source>
</evidence>
<dbReference type="InterPro" id="IPR015496">
    <property type="entry name" value="Ubiquilin"/>
</dbReference>
<keyword evidence="5" id="KW-1185">Reference proteome</keyword>
<comment type="caution">
    <text evidence="4">The sequence shown here is derived from an EMBL/GenBank/DDBJ whole genome shotgun (WGS) entry which is preliminary data.</text>
</comment>
<dbReference type="AlphaFoldDB" id="A0A4Q9KU29"/>
<feature type="domain" description="UBA" evidence="2">
    <location>
        <begin position="280"/>
        <end position="325"/>
    </location>
</feature>
<dbReference type="STRING" id="148818.A0A4Q9KU29"/>
<evidence type="ECO:0000259" key="2">
    <source>
        <dbReference type="PROSITE" id="PS50030"/>
    </source>
</evidence>
<name>A0A4Q9KU29_9MICR</name>
<sequence>MQITLKLNNKKITLEVDSIEMSILSVKKKLEEVLEEGSKILAEQQKFVINGIFLDNKKTLKDYDITESSVIHVIGTRRTINVPSKKDSSIGQTNQSNISSNPPSHPNIPNIGNQPSYPSNPNIPSNDSFNDVISSQLDAFINNPSIMDQQFGSFMGNMNEEQKSAWKKVMTEQLKEIKKNPQLLRQMMSQFSGMGDPNYMAQQPYGAPYGAPMQSPYNIPQPIPQPPMQSPYNTSQPPMQSPYNIPQQYNTPTIPCSHGFYPLYFINYLSSINKKQPEITNYEEFFKEQLKLLEEMGYTNKQVNLEALKECNGDINDAIDWIIRWNSSKK</sequence>
<dbReference type="Gene3D" id="3.10.20.90">
    <property type="entry name" value="Phosphatidylinositol 3-kinase Catalytic Subunit, Chain A, domain 1"/>
    <property type="match status" value="1"/>
</dbReference>
<dbReference type="PROSITE" id="PS50030">
    <property type="entry name" value="UBA"/>
    <property type="match status" value="1"/>
</dbReference>
<organism evidence="4 5">
    <name type="scientific">Hamiltosporidium magnivora</name>
    <dbReference type="NCBI Taxonomy" id="148818"/>
    <lineage>
        <taxon>Eukaryota</taxon>
        <taxon>Fungi</taxon>
        <taxon>Fungi incertae sedis</taxon>
        <taxon>Microsporidia</taxon>
        <taxon>Dubosqiidae</taxon>
        <taxon>Hamiltosporidium</taxon>
    </lineage>
</organism>
<evidence type="ECO:0000313" key="5">
    <source>
        <dbReference type="Proteomes" id="UP000291404"/>
    </source>
</evidence>
<dbReference type="Proteomes" id="UP000291404">
    <property type="component" value="Unassembled WGS sequence"/>
</dbReference>
<dbReference type="InterPro" id="IPR009060">
    <property type="entry name" value="UBA-like_sf"/>
</dbReference>
<dbReference type="Pfam" id="PF00627">
    <property type="entry name" value="UBA"/>
    <property type="match status" value="1"/>
</dbReference>
<feature type="compositionally biased region" description="Low complexity" evidence="1">
    <location>
        <begin position="96"/>
        <end position="128"/>
    </location>
</feature>
<dbReference type="Pfam" id="PF00240">
    <property type="entry name" value="ubiquitin"/>
    <property type="match status" value="1"/>
</dbReference>
<dbReference type="PANTHER" id="PTHR10677">
    <property type="entry name" value="UBIQUILIN"/>
    <property type="match status" value="1"/>
</dbReference>
<dbReference type="GO" id="GO:0006511">
    <property type="term" value="P:ubiquitin-dependent protein catabolic process"/>
    <property type="evidence" value="ECO:0007669"/>
    <property type="project" value="TreeGrafter"/>
</dbReference>
<reference evidence="4 5" key="1">
    <citation type="submission" date="2017-12" db="EMBL/GenBank/DDBJ databases">
        <authorList>
            <person name="Pombert J.-F."/>
            <person name="Haag K.L."/>
            <person name="Ebert D."/>
        </authorList>
    </citation>
    <scope>NUCLEOTIDE SEQUENCE [LARGE SCALE GENOMIC DNA]</scope>
    <source>
        <strain evidence="4">BE-OM-2</strain>
    </source>
</reference>
<feature type="domain" description="Ubiquitin-like" evidence="3">
    <location>
        <begin position="1"/>
        <end position="78"/>
    </location>
</feature>
<accession>A0A4Q9KU29</accession>
<dbReference type="PANTHER" id="PTHR10677:SF25">
    <property type="entry name" value="UBIQUITIN-LIKE PROTEIN 7"/>
    <property type="match status" value="1"/>
</dbReference>
<dbReference type="CDD" id="cd17039">
    <property type="entry name" value="Ubl_ubiquitin_like"/>
    <property type="match status" value="1"/>
</dbReference>
<dbReference type="GO" id="GO:0005829">
    <property type="term" value="C:cytosol"/>
    <property type="evidence" value="ECO:0007669"/>
    <property type="project" value="TreeGrafter"/>
</dbReference>
<dbReference type="InterPro" id="IPR015940">
    <property type="entry name" value="UBA"/>
</dbReference>
<dbReference type="GO" id="GO:0031593">
    <property type="term" value="F:polyubiquitin modification-dependent protein binding"/>
    <property type="evidence" value="ECO:0007669"/>
    <property type="project" value="TreeGrafter"/>
</dbReference>
<evidence type="ECO:0000256" key="1">
    <source>
        <dbReference type="SAM" id="MobiDB-lite"/>
    </source>
</evidence>
<dbReference type="EMBL" id="PITI01002442">
    <property type="protein sequence ID" value="TBT98313.1"/>
    <property type="molecule type" value="Genomic_DNA"/>
</dbReference>
<dbReference type="SMART" id="SM00165">
    <property type="entry name" value="UBA"/>
    <property type="match status" value="1"/>
</dbReference>
<dbReference type="SUPFAM" id="SSF46934">
    <property type="entry name" value="UBA-like"/>
    <property type="match status" value="1"/>
</dbReference>
<dbReference type="VEuPathDB" id="MicrosporidiaDB:CWI39_2520p0010"/>
<dbReference type="InterPro" id="IPR000626">
    <property type="entry name" value="Ubiquitin-like_dom"/>
</dbReference>
<gene>
    <name evidence="4" type="ORF">CWI36_2442p0010</name>
</gene>
<dbReference type="InterPro" id="IPR029071">
    <property type="entry name" value="Ubiquitin-like_domsf"/>
</dbReference>
<feature type="region of interest" description="Disordered" evidence="1">
    <location>
        <begin position="82"/>
        <end position="129"/>
    </location>
</feature>
<dbReference type="PROSITE" id="PS50053">
    <property type="entry name" value="UBIQUITIN_2"/>
    <property type="match status" value="1"/>
</dbReference>
<proteinExistence type="predicted"/>